<dbReference type="PANTHER" id="PTHR47089:SF1">
    <property type="entry name" value="GUANOSINE ABC TRANSPORTER PERMEASE PROTEIN NUPP"/>
    <property type="match status" value="1"/>
</dbReference>
<proteinExistence type="predicted"/>
<keyword evidence="4 7" id="KW-1133">Transmembrane helix</keyword>
<evidence type="ECO:0000313" key="9">
    <source>
        <dbReference type="Proteomes" id="UP001500888"/>
    </source>
</evidence>
<reference evidence="9" key="1">
    <citation type="journal article" date="2019" name="Int. J. Syst. Evol. Microbiol.">
        <title>The Global Catalogue of Microorganisms (GCM) 10K type strain sequencing project: providing services to taxonomists for standard genome sequencing and annotation.</title>
        <authorList>
            <consortium name="The Broad Institute Genomics Platform"/>
            <consortium name="The Broad Institute Genome Sequencing Center for Infectious Disease"/>
            <person name="Wu L."/>
            <person name="Ma J."/>
        </authorList>
    </citation>
    <scope>NUCLEOTIDE SEQUENCE [LARGE SCALE GENOMIC DNA]</scope>
    <source>
        <strain evidence="9">JCM 16908</strain>
    </source>
</reference>
<feature type="transmembrane region" description="Helical" evidence="7">
    <location>
        <begin position="118"/>
        <end position="136"/>
    </location>
</feature>
<dbReference type="Proteomes" id="UP001500888">
    <property type="component" value="Unassembled WGS sequence"/>
</dbReference>
<evidence type="ECO:0000256" key="5">
    <source>
        <dbReference type="ARBA" id="ARBA00023136"/>
    </source>
</evidence>
<keyword evidence="5 7" id="KW-0472">Membrane</keyword>
<dbReference type="EMBL" id="BAAAZR010000063">
    <property type="protein sequence ID" value="GAA3846087.1"/>
    <property type="molecule type" value="Genomic_DNA"/>
</dbReference>
<feature type="region of interest" description="Disordered" evidence="6">
    <location>
        <begin position="356"/>
        <end position="383"/>
    </location>
</feature>
<dbReference type="PANTHER" id="PTHR47089">
    <property type="entry name" value="ABC TRANSPORTER, PERMEASE PROTEIN"/>
    <property type="match status" value="1"/>
</dbReference>
<keyword evidence="2" id="KW-1003">Cell membrane</keyword>
<comment type="caution">
    <text evidence="8">The sequence shown here is derived from an EMBL/GenBank/DDBJ whole genome shotgun (WGS) entry which is preliminary data.</text>
</comment>
<organism evidence="8 9">
    <name type="scientific">Sphaerisporangium flaviroseum</name>
    <dbReference type="NCBI Taxonomy" id="509199"/>
    <lineage>
        <taxon>Bacteria</taxon>
        <taxon>Bacillati</taxon>
        <taxon>Actinomycetota</taxon>
        <taxon>Actinomycetes</taxon>
        <taxon>Streptosporangiales</taxon>
        <taxon>Streptosporangiaceae</taxon>
        <taxon>Sphaerisporangium</taxon>
    </lineage>
</organism>
<accession>A0ABP7JJQ9</accession>
<evidence type="ECO:0000256" key="2">
    <source>
        <dbReference type="ARBA" id="ARBA00022475"/>
    </source>
</evidence>
<feature type="transmembrane region" description="Helical" evidence="7">
    <location>
        <begin position="143"/>
        <end position="166"/>
    </location>
</feature>
<feature type="transmembrane region" description="Helical" evidence="7">
    <location>
        <begin position="327"/>
        <end position="345"/>
    </location>
</feature>
<evidence type="ECO:0000313" key="8">
    <source>
        <dbReference type="EMBL" id="GAA3846087.1"/>
    </source>
</evidence>
<name>A0ABP7JJQ9_9ACTN</name>
<feature type="transmembrane region" description="Helical" evidence="7">
    <location>
        <begin position="245"/>
        <end position="266"/>
    </location>
</feature>
<feature type="transmembrane region" description="Helical" evidence="7">
    <location>
        <begin position="95"/>
        <end position="112"/>
    </location>
</feature>
<protein>
    <submittedName>
        <fullName evidence="8">ABC transporter permease</fullName>
    </submittedName>
</protein>
<evidence type="ECO:0000256" key="6">
    <source>
        <dbReference type="SAM" id="MobiDB-lite"/>
    </source>
</evidence>
<dbReference type="CDD" id="cd06580">
    <property type="entry name" value="TM_PBP1_transp_TpRbsC_like"/>
    <property type="match status" value="1"/>
</dbReference>
<keyword evidence="9" id="KW-1185">Reference proteome</keyword>
<evidence type="ECO:0000256" key="7">
    <source>
        <dbReference type="SAM" id="Phobius"/>
    </source>
</evidence>
<dbReference type="Pfam" id="PF02653">
    <property type="entry name" value="BPD_transp_2"/>
    <property type="match status" value="1"/>
</dbReference>
<dbReference type="RefSeq" id="WP_344953508.1">
    <property type="nucleotide sequence ID" value="NZ_BAAAZR010000063.1"/>
</dbReference>
<keyword evidence="3 7" id="KW-0812">Transmembrane</keyword>
<dbReference type="InterPro" id="IPR001851">
    <property type="entry name" value="ABC_transp_permease"/>
</dbReference>
<evidence type="ECO:0000256" key="3">
    <source>
        <dbReference type="ARBA" id="ARBA00022692"/>
    </source>
</evidence>
<feature type="transmembrane region" description="Helical" evidence="7">
    <location>
        <begin position="14"/>
        <end position="42"/>
    </location>
</feature>
<sequence>MTHDRRPQAVARSVLVPAITSPATLAVAGALVLTTLVMAVVGVDPAQAYPALLRGALADGNLEYTIGTFVPTLGMALAFAIPFRTGEFNLGGDGQMALGAVAAAALALAVPLPPGVAIVAPLALAALTGALVAGVSAPLHTRLGIPAIVTTLLLSTPAVALASYLVRFPLAEPNTGIAQTPILPGAAHLPAIGDSGYVTIALPLILALTVAWLYIDGGTVLGYEGRATGANREFARYGGVHVDRLAIGTLAGGGAFAGLVGGLIVLSPPFRFVDGALTSPGYTFTGVAAVLLAAGRPAGVPLTVALMTILQVGGQGMERDAGVPSQLTQVIQGLIIVIVAVMATLRHRPGGRWRLPGGRALAGRKTADPHAVAGTETGTEVKA</sequence>
<evidence type="ECO:0000256" key="4">
    <source>
        <dbReference type="ARBA" id="ARBA00022989"/>
    </source>
</evidence>
<gene>
    <name evidence="8" type="ORF">GCM10022226_81980</name>
</gene>
<comment type="subcellular location">
    <subcellularLocation>
        <location evidence="1">Cell membrane</location>
        <topology evidence="1">Multi-pass membrane protein</topology>
    </subcellularLocation>
</comment>
<feature type="transmembrane region" description="Helical" evidence="7">
    <location>
        <begin position="62"/>
        <end position="83"/>
    </location>
</feature>
<evidence type="ECO:0000256" key="1">
    <source>
        <dbReference type="ARBA" id="ARBA00004651"/>
    </source>
</evidence>
<feature type="transmembrane region" description="Helical" evidence="7">
    <location>
        <begin position="196"/>
        <end position="215"/>
    </location>
</feature>